<dbReference type="OrthoDB" id="5740403at2"/>
<evidence type="ECO:0000313" key="5">
    <source>
        <dbReference type="EMBL" id="QFU77651.1"/>
    </source>
</evidence>
<organism evidence="5 6">
    <name type="scientific">Halioglobus maricola</name>
    <dbReference type="NCBI Taxonomy" id="2601894"/>
    <lineage>
        <taxon>Bacteria</taxon>
        <taxon>Pseudomonadati</taxon>
        <taxon>Pseudomonadota</taxon>
        <taxon>Gammaproteobacteria</taxon>
        <taxon>Cellvibrionales</taxon>
        <taxon>Halieaceae</taxon>
        <taxon>Halioglobus</taxon>
    </lineage>
</organism>
<feature type="compositionally biased region" description="Polar residues" evidence="2">
    <location>
        <begin position="1"/>
        <end position="10"/>
    </location>
</feature>
<feature type="compositionally biased region" description="Acidic residues" evidence="2">
    <location>
        <begin position="82"/>
        <end position="104"/>
    </location>
</feature>
<evidence type="ECO:0000256" key="3">
    <source>
        <dbReference type="SAM" id="Phobius"/>
    </source>
</evidence>
<keyword evidence="3" id="KW-1133">Transmembrane helix</keyword>
<dbReference type="PROSITE" id="PS51724">
    <property type="entry name" value="SPOR"/>
    <property type="match status" value="1"/>
</dbReference>
<proteinExistence type="predicted"/>
<name>A0A5P9NPB2_9GAMM</name>
<keyword evidence="3" id="KW-0472">Membrane</keyword>
<feature type="region of interest" description="Disordered" evidence="2">
    <location>
        <begin position="1"/>
        <end position="174"/>
    </location>
</feature>
<keyword evidence="6" id="KW-1185">Reference proteome</keyword>
<reference evidence="5 6" key="1">
    <citation type="submission" date="2019-02" db="EMBL/GenBank/DDBJ databases">
        <authorList>
            <person name="Li S.-H."/>
        </authorList>
    </citation>
    <scope>NUCLEOTIDE SEQUENCE [LARGE SCALE GENOMIC DNA]</scope>
    <source>
        <strain evidence="5 6">IMCC14385</strain>
    </source>
</reference>
<dbReference type="Proteomes" id="UP000326287">
    <property type="component" value="Chromosome"/>
</dbReference>
<keyword evidence="1" id="KW-0175">Coiled coil</keyword>
<dbReference type="InterPro" id="IPR036680">
    <property type="entry name" value="SPOR-like_sf"/>
</dbReference>
<feature type="compositionally biased region" description="Low complexity" evidence="2">
    <location>
        <begin position="150"/>
        <end position="159"/>
    </location>
</feature>
<dbReference type="Pfam" id="PF05036">
    <property type="entry name" value="SPOR"/>
    <property type="match status" value="1"/>
</dbReference>
<dbReference type="GO" id="GO:0042834">
    <property type="term" value="F:peptidoglycan binding"/>
    <property type="evidence" value="ECO:0007669"/>
    <property type="project" value="InterPro"/>
</dbReference>
<dbReference type="AlphaFoldDB" id="A0A5P9NPB2"/>
<accession>A0A5P9NPB2</accession>
<dbReference type="EMBL" id="CP036422">
    <property type="protein sequence ID" value="QFU77651.1"/>
    <property type="molecule type" value="Genomic_DNA"/>
</dbReference>
<dbReference type="SUPFAM" id="SSF110997">
    <property type="entry name" value="Sporulation related repeat"/>
    <property type="match status" value="1"/>
</dbReference>
<feature type="coiled-coil region" evidence="1">
    <location>
        <begin position="235"/>
        <end position="276"/>
    </location>
</feature>
<feature type="compositionally biased region" description="Acidic residues" evidence="2">
    <location>
        <begin position="160"/>
        <end position="174"/>
    </location>
</feature>
<feature type="region of interest" description="Disordered" evidence="2">
    <location>
        <begin position="283"/>
        <end position="323"/>
    </location>
</feature>
<gene>
    <name evidence="5" type="ORF">EY643_19320</name>
</gene>
<evidence type="ECO:0000256" key="1">
    <source>
        <dbReference type="SAM" id="Coils"/>
    </source>
</evidence>
<keyword evidence="3" id="KW-0812">Transmembrane</keyword>
<feature type="compositionally biased region" description="Low complexity" evidence="2">
    <location>
        <begin position="296"/>
        <end position="323"/>
    </location>
</feature>
<evidence type="ECO:0000256" key="2">
    <source>
        <dbReference type="SAM" id="MobiDB-lite"/>
    </source>
</evidence>
<feature type="transmembrane region" description="Helical" evidence="3">
    <location>
        <begin position="184"/>
        <end position="208"/>
    </location>
</feature>
<feature type="compositionally biased region" description="Acidic residues" evidence="2">
    <location>
        <begin position="40"/>
        <end position="50"/>
    </location>
</feature>
<sequence>MRNQNWTCLGSISPKGLILSRQRGRGKKTMNNDKDREEEQLNLEVDDDQSWEPRERLFDDFDDSDESDDDRDTDHNAMFSDIDADDDLEESVDEDEPAYFDDSPEDHAEPTETVTWDDQEPQETDPWGAPVDTPYEEDSPEDAPVPQTDPMPAMAAPAGDETDWDEDDQEDDGQDYYEDEDREITLPLGLILVGLVALLLLGAGGYGVMQQRAEMQEEVRRLQSNLATAANPSEVAETRASNEALVELNADLEAELELLTAENRSLQAIVSGLESQLAAQQDALVKPKPAPPSPAPAAAAKPAPKPVARSTAPAPKPSSAAPATVESGSWFVNFGSYSQEETAQGWAERLKPGAGEVVVITGEKSGRTFYRVRVVNLTSREQADATARRLESRYELPKLWVGQSG</sequence>
<dbReference type="KEGG" id="halc:EY643_19320"/>
<feature type="compositionally biased region" description="Acidic residues" evidence="2">
    <location>
        <begin position="60"/>
        <end position="71"/>
    </location>
</feature>
<evidence type="ECO:0000259" key="4">
    <source>
        <dbReference type="PROSITE" id="PS51724"/>
    </source>
</evidence>
<feature type="domain" description="SPOR" evidence="4">
    <location>
        <begin position="324"/>
        <end position="403"/>
    </location>
</feature>
<evidence type="ECO:0000313" key="6">
    <source>
        <dbReference type="Proteomes" id="UP000326287"/>
    </source>
</evidence>
<dbReference type="InterPro" id="IPR007730">
    <property type="entry name" value="SPOR-like_dom"/>
</dbReference>
<dbReference type="Gene3D" id="3.30.70.1070">
    <property type="entry name" value="Sporulation related repeat"/>
    <property type="match status" value="1"/>
</dbReference>
<protein>
    <recommendedName>
        <fullName evidence="4">SPOR domain-containing protein</fullName>
    </recommendedName>
</protein>
<feature type="compositionally biased region" description="Basic and acidic residues" evidence="2">
    <location>
        <begin position="30"/>
        <end position="39"/>
    </location>
</feature>